<comment type="similarity">
    <text evidence="1">Belongs to the LysR transcriptional regulatory family.</text>
</comment>
<dbReference type="Gene3D" id="3.40.190.290">
    <property type="match status" value="1"/>
</dbReference>
<dbReference type="Proteomes" id="UP001606210">
    <property type="component" value="Unassembled WGS sequence"/>
</dbReference>
<evidence type="ECO:0000313" key="6">
    <source>
        <dbReference type="EMBL" id="MFG6429895.1"/>
    </source>
</evidence>
<dbReference type="SUPFAM" id="SSF46785">
    <property type="entry name" value="Winged helix' DNA-binding domain"/>
    <property type="match status" value="1"/>
</dbReference>
<evidence type="ECO:0000256" key="1">
    <source>
        <dbReference type="ARBA" id="ARBA00009437"/>
    </source>
</evidence>
<evidence type="ECO:0000313" key="7">
    <source>
        <dbReference type="Proteomes" id="UP001606210"/>
    </source>
</evidence>
<protein>
    <submittedName>
        <fullName evidence="6">LysR family transcriptional regulator</fullName>
    </submittedName>
</protein>
<evidence type="ECO:0000256" key="4">
    <source>
        <dbReference type="ARBA" id="ARBA00023163"/>
    </source>
</evidence>
<keyword evidence="2" id="KW-0805">Transcription regulation</keyword>
<accession>A0ABW7F2K9</accession>
<dbReference type="PROSITE" id="PS50931">
    <property type="entry name" value="HTH_LYSR"/>
    <property type="match status" value="1"/>
</dbReference>
<dbReference type="CDD" id="cd05466">
    <property type="entry name" value="PBP2_LTTR_substrate"/>
    <property type="match status" value="1"/>
</dbReference>
<keyword evidence="7" id="KW-1185">Reference proteome</keyword>
<dbReference type="Pfam" id="PF00126">
    <property type="entry name" value="HTH_1"/>
    <property type="match status" value="1"/>
</dbReference>
<gene>
    <name evidence="6" type="ORF">ACG00Y_08245</name>
</gene>
<proteinExistence type="inferred from homology"/>
<dbReference type="InterPro" id="IPR000847">
    <property type="entry name" value="LysR_HTH_N"/>
</dbReference>
<dbReference type="RefSeq" id="WP_394477719.1">
    <property type="nucleotide sequence ID" value="NZ_JBIGHV010000003.1"/>
</dbReference>
<name>A0ABW7F2K9_9BURK</name>
<dbReference type="InterPro" id="IPR036388">
    <property type="entry name" value="WH-like_DNA-bd_sf"/>
</dbReference>
<evidence type="ECO:0000256" key="3">
    <source>
        <dbReference type="ARBA" id="ARBA00023125"/>
    </source>
</evidence>
<keyword evidence="4" id="KW-0804">Transcription</keyword>
<sequence length="297" mass="32321">MTQPSNLDLDAVLAFATFADSLNFSEAARGLHISQPALHVKVRKLSERLDRPLYRRVGRALELTEHGELVARYGRQLREGTSELLAQLHGMAERPVTLAAGEGAYLYLLKAGITHFQKDASAPLRLLTLNRDEALAAVLGGKAQLGVAPLDIVPEQLQSIVLTTVGQVLAVPEGHRLARRSRLRLKDLAGERLVVPPRGRPHREMLAALLQSAEVLWEVALEANGWELMLSFVAMGAGSAVVNACCSMPPGVVAIPIPELPTLRYHCFHLRGLLKSTPAERLRVSLQDSGNAWKASV</sequence>
<feature type="domain" description="HTH lysR-type" evidence="5">
    <location>
        <begin position="7"/>
        <end position="64"/>
    </location>
</feature>
<dbReference type="Gene3D" id="1.10.10.10">
    <property type="entry name" value="Winged helix-like DNA-binding domain superfamily/Winged helix DNA-binding domain"/>
    <property type="match status" value="1"/>
</dbReference>
<dbReference type="PANTHER" id="PTHR30346:SF28">
    <property type="entry name" value="HTH-TYPE TRANSCRIPTIONAL REGULATOR CYNR"/>
    <property type="match status" value="1"/>
</dbReference>
<dbReference type="InterPro" id="IPR005119">
    <property type="entry name" value="LysR_subst-bd"/>
</dbReference>
<dbReference type="EMBL" id="JBIGHV010000003">
    <property type="protein sequence ID" value="MFG6429895.1"/>
    <property type="molecule type" value="Genomic_DNA"/>
</dbReference>
<dbReference type="InterPro" id="IPR036390">
    <property type="entry name" value="WH_DNA-bd_sf"/>
</dbReference>
<dbReference type="Pfam" id="PF03466">
    <property type="entry name" value="LysR_substrate"/>
    <property type="match status" value="1"/>
</dbReference>
<dbReference type="PRINTS" id="PR00039">
    <property type="entry name" value="HTHLYSR"/>
</dbReference>
<reference evidence="6 7" key="1">
    <citation type="submission" date="2024-08" db="EMBL/GenBank/DDBJ databases">
        <authorList>
            <person name="Lu H."/>
        </authorList>
    </citation>
    <scope>NUCLEOTIDE SEQUENCE [LARGE SCALE GENOMIC DNA]</scope>
    <source>
        <strain evidence="6 7">LYH14W</strain>
    </source>
</reference>
<evidence type="ECO:0000259" key="5">
    <source>
        <dbReference type="PROSITE" id="PS50931"/>
    </source>
</evidence>
<dbReference type="PANTHER" id="PTHR30346">
    <property type="entry name" value="TRANSCRIPTIONAL DUAL REGULATOR HCAR-RELATED"/>
    <property type="match status" value="1"/>
</dbReference>
<evidence type="ECO:0000256" key="2">
    <source>
        <dbReference type="ARBA" id="ARBA00023015"/>
    </source>
</evidence>
<dbReference type="SUPFAM" id="SSF53850">
    <property type="entry name" value="Periplasmic binding protein-like II"/>
    <property type="match status" value="1"/>
</dbReference>
<comment type="caution">
    <text evidence="6">The sequence shown here is derived from an EMBL/GenBank/DDBJ whole genome shotgun (WGS) entry which is preliminary data.</text>
</comment>
<organism evidence="6 7">
    <name type="scientific">Pelomonas parva</name>
    <dbReference type="NCBI Taxonomy" id="3299032"/>
    <lineage>
        <taxon>Bacteria</taxon>
        <taxon>Pseudomonadati</taxon>
        <taxon>Pseudomonadota</taxon>
        <taxon>Betaproteobacteria</taxon>
        <taxon>Burkholderiales</taxon>
        <taxon>Sphaerotilaceae</taxon>
        <taxon>Roseateles</taxon>
    </lineage>
</organism>
<keyword evidence="3" id="KW-0238">DNA-binding</keyword>